<sequence>MQNDTKKRDYGSSDAAQLRSLASRGVNVPQPTRPPVRESRRERPASRGPGRSRSAESAPSPTR</sequence>
<keyword evidence="3" id="KW-1185">Reference proteome</keyword>
<organism evidence="2 3">
    <name type="scientific">Luteibacter flocculans</name>
    <dbReference type="NCBI Taxonomy" id="2780091"/>
    <lineage>
        <taxon>Bacteria</taxon>
        <taxon>Pseudomonadati</taxon>
        <taxon>Pseudomonadota</taxon>
        <taxon>Gammaproteobacteria</taxon>
        <taxon>Lysobacterales</taxon>
        <taxon>Rhodanobacteraceae</taxon>
        <taxon>Luteibacter</taxon>
    </lineage>
</organism>
<evidence type="ECO:0000313" key="3">
    <source>
        <dbReference type="Proteomes" id="UP001056681"/>
    </source>
</evidence>
<proteinExistence type="predicted"/>
<gene>
    <name evidence="2" type="ORF">IM816_00455</name>
</gene>
<dbReference type="EMBL" id="CP063231">
    <property type="protein sequence ID" value="URL58649.1"/>
    <property type="molecule type" value="Genomic_DNA"/>
</dbReference>
<dbReference type="RefSeq" id="WP_250339342.1">
    <property type="nucleotide sequence ID" value="NZ_CP063231.1"/>
</dbReference>
<reference evidence="2" key="1">
    <citation type="submission" date="2020-10" db="EMBL/GenBank/DDBJ databases">
        <title>Whole-genome sequence of Luteibacter sp. EIF3.</title>
        <authorList>
            <person name="Friedrich I."/>
            <person name="Hertel R."/>
            <person name="Daniel R."/>
        </authorList>
    </citation>
    <scope>NUCLEOTIDE SEQUENCE</scope>
    <source>
        <strain evidence="2">EIF3</strain>
    </source>
</reference>
<name>A0ABY4T112_9GAMM</name>
<feature type="region of interest" description="Disordered" evidence="1">
    <location>
        <begin position="1"/>
        <end position="63"/>
    </location>
</feature>
<feature type="compositionally biased region" description="Basic and acidic residues" evidence="1">
    <location>
        <begin position="35"/>
        <end position="45"/>
    </location>
</feature>
<feature type="compositionally biased region" description="Basic and acidic residues" evidence="1">
    <location>
        <begin position="1"/>
        <end position="11"/>
    </location>
</feature>
<evidence type="ECO:0000313" key="2">
    <source>
        <dbReference type="EMBL" id="URL58649.1"/>
    </source>
</evidence>
<evidence type="ECO:0000256" key="1">
    <source>
        <dbReference type="SAM" id="MobiDB-lite"/>
    </source>
</evidence>
<dbReference type="Proteomes" id="UP001056681">
    <property type="component" value="Chromosome"/>
</dbReference>
<protein>
    <submittedName>
        <fullName evidence="2">Uncharacterized protein</fullName>
    </submittedName>
</protein>
<feature type="compositionally biased region" description="Low complexity" evidence="1">
    <location>
        <begin position="46"/>
        <end position="63"/>
    </location>
</feature>
<accession>A0ABY4T112</accession>